<dbReference type="Ensembl" id="ENSTRUT00000059980.1">
    <property type="protein sequence ID" value="ENSTRUP00000073546.1"/>
    <property type="gene ID" value="ENSTRUG00000027985.1"/>
</dbReference>
<dbReference type="PANTHER" id="PTHR37367">
    <property type="entry name" value="CHROMOSOME 4 OPEN READING FRAME 3"/>
    <property type="match status" value="1"/>
</dbReference>
<name>A0A674NJS3_TAKRU</name>
<sequence length="61" mass="7629">WQHENVQLRTNFQNVRRHTQPSTRRSHKDSVSLPKHSYWFDLWVFLVFDIMLFFFVYFVVP</sequence>
<feature type="transmembrane region" description="Helical" evidence="1">
    <location>
        <begin position="42"/>
        <end position="60"/>
    </location>
</feature>
<reference evidence="2" key="2">
    <citation type="submission" date="2025-08" db="UniProtKB">
        <authorList>
            <consortium name="Ensembl"/>
        </authorList>
    </citation>
    <scope>IDENTIFICATION</scope>
</reference>
<dbReference type="InParanoid" id="A0A674NJS3"/>
<dbReference type="Pfam" id="PF17696">
    <property type="entry name" value="ALN"/>
    <property type="match status" value="1"/>
</dbReference>
<keyword evidence="1" id="KW-0472">Membrane</keyword>
<reference evidence="2 3" key="1">
    <citation type="journal article" date="2011" name="Genome Biol. Evol.">
        <title>Integration of the genetic map and genome assembly of fugu facilitates insights into distinct features of genome evolution in teleosts and mammals.</title>
        <authorList>
            <person name="Kai W."/>
            <person name="Kikuchi K."/>
            <person name="Tohari S."/>
            <person name="Chew A.K."/>
            <person name="Tay A."/>
            <person name="Fujiwara A."/>
            <person name="Hosoya S."/>
            <person name="Suetake H."/>
            <person name="Naruse K."/>
            <person name="Brenner S."/>
            <person name="Suzuki Y."/>
            <person name="Venkatesh B."/>
        </authorList>
    </citation>
    <scope>NUCLEOTIDE SEQUENCE [LARGE SCALE GENOMIC DNA]</scope>
</reference>
<reference evidence="2" key="3">
    <citation type="submission" date="2025-09" db="UniProtKB">
        <authorList>
            <consortium name="Ensembl"/>
        </authorList>
    </citation>
    <scope>IDENTIFICATION</scope>
</reference>
<evidence type="ECO:0000313" key="3">
    <source>
        <dbReference type="Proteomes" id="UP000005226"/>
    </source>
</evidence>
<dbReference type="AlphaFoldDB" id="A0A674NJS3"/>
<evidence type="ECO:0000313" key="2">
    <source>
        <dbReference type="Ensembl" id="ENSTRUP00000073546.1"/>
    </source>
</evidence>
<keyword evidence="1" id="KW-1133">Transmembrane helix</keyword>
<keyword evidence="1" id="KW-0812">Transmembrane</keyword>
<dbReference type="Proteomes" id="UP000005226">
    <property type="component" value="Chromosome 18"/>
</dbReference>
<dbReference type="InterPro" id="IPR038780">
    <property type="entry name" value="ALN"/>
</dbReference>
<evidence type="ECO:0000256" key="1">
    <source>
        <dbReference type="SAM" id="Phobius"/>
    </source>
</evidence>
<dbReference type="PANTHER" id="PTHR37367:SF1">
    <property type="entry name" value="CHROMOSOME 4 OPEN READING FRAME 3"/>
    <property type="match status" value="1"/>
</dbReference>
<accession>A0A674NJS3</accession>
<protein>
    <submittedName>
        <fullName evidence="2">Uncharacterized protein</fullName>
    </submittedName>
</protein>
<dbReference type="GeneTree" id="ENSGT01150000287428"/>
<keyword evidence="3" id="KW-1185">Reference proteome</keyword>
<organism evidence="2 3">
    <name type="scientific">Takifugu rubripes</name>
    <name type="common">Japanese pufferfish</name>
    <name type="synonym">Fugu rubripes</name>
    <dbReference type="NCBI Taxonomy" id="31033"/>
    <lineage>
        <taxon>Eukaryota</taxon>
        <taxon>Metazoa</taxon>
        <taxon>Chordata</taxon>
        <taxon>Craniata</taxon>
        <taxon>Vertebrata</taxon>
        <taxon>Euteleostomi</taxon>
        <taxon>Actinopterygii</taxon>
        <taxon>Neopterygii</taxon>
        <taxon>Teleostei</taxon>
        <taxon>Neoteleostei</taxon>
        <taxon>Acanthomorphata</taxon>
        <taxon>Eupercaria</taxon>
        <taxon>Tetraodontiformes</taxon>
        <taxon>Tetradontoidea</taxon>
        <taxon>Tetraodontidae</taxon>
        <taxon>Takifugu</taxon>
    </lineage>
</organism>
<proteinExistence type="predicted"/>